<dbReference type="GO" id="GO:0003676">
    <property type="term" value="F:nucleic acid binding"/>
    <property type="evidence" value="ECO:0007669"/>
    <property type="project" value="InterPro"/>
</dbReference>
<dbReference type="Pfam" id="PF25597">
    <property type="entry name" value="SH3_retrovirus"/>
    <property type="match status" value="1"/>
</dbReference>
<feature type="compositionally biased region" description="Polar residues" evidence="3">
    <location>
        <begin position="591"/>
        <end position="608"/>
    </location>
</feature>
<dbReference type="Gene3D" id="2.80.10.50">
    <property type="match status" value="1"/>
</dbReference>
<keyword evidence="2" id="KW-0479">Metal-binding</keyword>
<feature type="compositionally biased region" description="Basic and acidic residues" evidence="3">
    <location>
        <begin position="201"/>
        <end position="217"/>
    </location>
</feature>
<dbReference type="SUPFAM" id="SSF56672">
    <property type="entry name" value="DNA/RNA polymerases"/>
    <property type="match status" value="1"/>
</dbReference>
<dbReference type="PROSITE" id="PS50158">
    <property type="entry name" value="ZF_CCHC"/>
    <property type="match status" value="1"/>
</dbReference>
<feature type="domain" description="CCHC-type" evidence="4">
    <location>
        <begin position="232"/>
        <end position="245"/>
    </location>
</feature>
<gene>
    <name evidence="6" type="ORF">CTI12_AA121560</name>
</gene>
<evidence type="ECO:0000256" key="1">
    <source>
        <dbReference type="ARBA" id="ARBA00005440"/>
    </source>
</evidence>
<feature type="region of interest" description="Disordered" evidence="3">
    <location>
        <begin position="182"/>
        <end position="221"/>
    </location>
</feature>
<dbReference type="PANTHER" id="PTHR11439">
    <property type="entry name" value="GAG-POL-RELATED RETROTRANSPOSON"/>
    <property type="match status" value="1"/>
</dbReference>
<dbReference type="InterPro" id="IPR036875">
    <property type="entry name" value="Znf_CCHC_sf"/>
</dbReference>
<name>A0A2U1PRM3_ARTAN</name>
<dbReference type="InterPro" id="IPR001878">
    <property type="entry name" value="Znf_CCHC"/>
</dbReference>
<dbReference type="EMBL" id="PKPP01000820">
    <property type="protein sequence ID" value="PWA88367.1"/>
    <property type="molecule type" value="Genomic_DNA"/>
</dbReference>
<dbReference type="InterPro" id="IPR011065">
    <property type="entry name" value="Kunitz_inhibitor_STI-like_sf"/>
</dbReference>
<dbReference type="Gene3D" id="3.30.420.10">
    <property type="entry name" value="Ribonuclease H-like superfamily/Ribonuclease H"/>
    <property type="match status" value="1"/>
</dbReference>
<dbReference type="GO" id="GO:0004866">
    <property type="term" value="F:endopeptidase inhibitor activity"/>
    <property type="evidence" value="ECO:0007669"/>
    <property type="project" value="InterPro"/>
</dbReference>
<feature type="region of interest" description="Disordered" evidence="3">
    <location>
        <begin position="537"/>
        <end position="578"/>
    </location>
</feature>
<feature type="region of interest" description="Disordered" evidence="3">
    <location>
        <begin position="1"/>
        <end position="24"/>
    </location>
</feature>
<feature type="compositionally biased region" description="Low complexity" evidence="3">
    <location>
        <begin position="557"/>
        <end position="575"/>
    </location>
</feature>
<dbReference type="PROSITE" id="PS50994">
    <property type="entry name" value="INTEGRASE"/>
    <property type="match status" value="1"/>
</dbReference>
<reference evidence="6 7" key="1">
    <citation type="journal article" date="2018" name="Mol. Plant">
        <title>The genome of Artemisia annua provides insight into the evolution of Asteraceae family and artemisinin biosynthesis.</title>
        <authorList>
            <person name="Shen Q."/>
            <person name="Zhang L."/>
            <person name="Liao Z."/>
            <person name="Wang S."/>
            <person name="Yan T."/>
            <person name="Shi P."/>
            <person name="Liu M."/>
            <person name="Fu X."/>
            <person name="Pan Q."/>
            <person name="Wang Y."/>
            <person name="Lv Z."/>
            <person name="Lu X."/>
            <person name="Zhang F."/>
            <person name="Jiang W."/>
            <person name="Ma Y."/>
            <person name="Chen M."/>
            <person name="Hao X."/>
            <person name="Li L."/>
            <person name="Tang Y."/>
            <person name="Lv G."/>
            <person name="Zhou Y."/>
            <person name="Sun X."/>
            <person name="Brodelius P.E."/>
            <person name="Rose J.K.C."/>
            <person name="Tang K."/>
        </authorList>
    </citation>
    <scope>NUCLEOTIDE SEQUENCE [LARGE SCALE GENOMIC DNA]</scope>
    <source>
        <strain evidence="7">cv. Huhao1</strain>
        <tissue evidence="6">Leaf</tissue>
    </source>
</reference>
<evidence type="ECO:0000256" key="2">
    <source>
        <dbReference type="PROSITE-ProRule" id="PRU00047"/>
    </source>
</evidence>
<keyword evidence="2" id="KW-0862">Zinc</keyword>
<dbReference type="GO" id="GO:0008270">
    <property type="term" value="F:zinc ion binding"/>
    <property type="evidence" value="ECO:0007669"/>
    <property type="project" value="UniProtKB-KW"/>
</dbReference>
<dbReference type="GO" id="GO:0015074">
    <property type="term" value="P:DNA integration"/>
    <property type="evidence" value="ECO:0007669"/>
    <property type="project" value="InterPro"/>
</dbReference>
<keyword evidence="7" id="KW-1185">Reference proteome</keyword>
<keyword evidence="6" id="KW-0808">Transferase</keyword>
<feature type="domain" description="Integrase catalytic" evidence="5">
    <location>
        <begin position="316"/>
        <end position="433"/>
    </location>
</feature>
<dbReference type="GO" id="GO:0003964">
    <property type="term" value="F:RNA-directed DNA polymerase activity"/>
    <property type="evidence" value="ECO:0007669"/>
    <property type="project" value="UniProtKB-KW"/>
</dbReference>
<feature type="region of interest" description="Disordered" evidence="3">
    <location>
        <begin position="591"/>
        <end position="611"/>
    </location>
</feature>
<proteinExistence type="inferred from homology"/>
<evidence type="ECO:0000256" key="3">
    <source>
        <dbReference type="SAM" id="MobiDB-lite"/>
    </source>
</evidence>
<dbReference type="InterPro" id="IPR001584">
    <property type="entry name" value="Integrase_cat-core"/>
</dbReference>
<dbReference type="Pfam" id="PF07727">
    <property type="entry name" value="RVT_2"/>
    <property type="match status" value="1"/>
</dbReference>
<dbReference type="Pfam" id="PF00197">
    <property type="entry name" value="Kunitz_legume"/>
    <property type="match status" value="1"/>
</dbReference>
<evidence type="ECO:0000313" key="7">
    <source>
        <dbReference type="Proteomes" id="UP000245207"/>
    </source>
</evidence>
<dbReference type="CDD" id="cd09272">
    <property type="entry name" value="RNase_HI_RT_Ty1"/>
    <property type="match status" value="1"/>
</dbReference>
<dbReference type="CDD" id="cd23375">
    <property type="entry name" value="beta-trefoil_STI_VvMLP-like"/>
    <property type="match status" value="1"/>
</dbReference>
<comment type="caution">
    <text evidence="6">The sequence shown here is derived from an EMBL/GenBank/DDBJ whole genome shotgun (WGS) entry which is preliminary data.</text>
</comment>
<evidence type="ECO:0000313" key="6">
    <source>
        <dbReference type="EMBL" id="PWA88367.1"/>
    </source>
</evidence>
<feature type="compositionally biased region" description="Acidic residues" evidence="3">
    <location>
        <begin position="542"/>
        <end position="556"/>
    </location>
</feature>
<dbReference type="PROSITE" id="PS00283">
    <property type="entry name" value="SOYBEAN_KUNITZ"/>
    <property type="match status" value="1"/>
</dbReference>
<dbReference type="InterPro" id="IPR012337">
    <property type="entry name" value="RNaseH-like_sf"/>
</dbReference>
<accession>A0A2U1PRM3</accession>
<dbReference type="Pfam" id="PF14223">
    <property type="entry name" value="Retrotran_gag_2"/>
    <property type="match status" value="1"/>
</dbReference>
<dbReference type="STRING" id="35608.A0A2U1PRM3"/>
<dbReference type="InterPro" id="IPR043502">
    <property type="entry name" value="DNA/RNA_pol_sf"/>
</dbReference>
<dbReference type="Proteomes" id="UP000245207">
    <property type="component" value="Unassembled WGS sequence"/>
</dbReference>
<dbReference type="SUPFAM" id="SSF50386">
    <property type="entry name" value="STI-like"/>
    <property type="match status" value="1"/>
</dbReference>
<dbReference type="OrthoDB" id="7758825at2759"/>
<dbReference type="SMART" id="SM00452">
    <property type="entry name" value="STI"/>
    <property type="match status" value="1"/>
</dbReference>
<dbReference type="AlphaFoldDB" id="A0A2U1PRM3"/>
<dbReference type="SUPFAM" id="SSF53098">
    <property type="entry name" value="Ribonuclease H-like"/>
    <property type="match status" value="1"/>
</dbReference>
<keyword evidence="2" id="KW-0863">Zinc-finger</keyword>
<comment type="similarity">
    <text evidence="1">Belongs to the protease inhibitor I3 (leguminous Kunitz-type inhibitor) family.</text>
</comment>
<dbReference type="SUPFAM" id="SSF57756">
    <property type="entry name" value="Retrovirus zinc finger-like domains"/>
    <property type="match status" value="1"/>
</dbReference>
<dbReference type="PRINTS" id="PR00291">
    <property type="entry name" value="KUNITZINHBTR"/>
</dbReference>
<dbReference type="InterPro" id="IPR013103">
    <property type="entry name" value="RVT_2"/>
</dbReference>
<dbReference type="InterPro" id="IPR002160">
    <property type="entry name" value="Prot_inh_Kunz-lg"/>
</dbReference>
<dbReference type="InterPro" id="IPR057670">
    <property type="entry name" value="SH3_retrovirus"/>
</dbReference>
<feature type="compositionally biased region" description="Basic residues" evidence="3">
    <location>
        <begin position="182"/>
        <end position="200"/>
    </location>
</feature>
<evidence type="ECO:0000259" key="5">
    <source>
        <dbReference type="PROSITE" id="PS50994"/>
    </source>
</evidence>
<keyword evidence="6" id="KW-0695">RNA-directed DNA polymerase</keyword>
<organism evidence="6 7">
    <name type="scientific">Artemisia annua</name>
    <name type="common">Sweet wormwood</name>
    <dbReference type="NCBI Taxonomy" id="35608"/>
    <lineage>
        <taxon>Eukaryota</taxon>
        <taxon>Viridiplantae</taxon>
        <taxon>Streptophyta</taxon>
        <taxon>Embryophyta</taxon>
        <taxon>Tracheophyta</taxon>
        <taxon>Spermatophyta</taxon>
        <taxon>Magnoliopsida</taxon>
        <taxon>eudicotyledons</taxon>
        <taxon>Gunneridae</taxon>
        <taxon>Pentapetalae</taxon>
        <taxon>asterids</taxon>
        <taxon>campanulids</taxon>
        <taxon>Asterales</taxon>
        <taxon>Asteraceae</taxon>
        <taxon>Asteroideae</taxon>
        <taxon>Anthemideae</taxon>
        <taxon>Artemisiinae</taxon>
        <taxon>Artemisia</taxon>
    </lineage>
</organism>
<evidence type="ECO:0000259" key="4">
    <source>
        <dbReference type="PROSITE" id="PS50158"/>
    </source>
</evidence>
<dbReference type="InterPro" id="IPR036397">
    <property type="entry name" value="RNaseH_sf"/>
</dbReference>
<dbReference type="Pfam" id="PF00665">
    <property type="entry name" value="rve"/>
    <property type="match status" value="1"/>
</dbReference>
<dbReference type="PANTHER" id="PTHR11439:SF515">
    <property type="entry name" value="GAG-POL POLYPROTEIN"/>
    <property type="match status" value="1"/>
</dbReference>
<protein>
    <submittedName>
        <fullName evidence="6">Ribonuclease H-like domain, Reverse transcriptase, RNA-dependent DNA polymerase</fullName>
    </submittedName>
</protein>
<keyword evidence="6" id="KW-0548">Nucleotidyltransferase</keyword>
<sequence length="1260" mass="143953">MIKDGGNSGKKEDKPLDSTQPDKKKEKTAIAYLYQSLPEDQLLQITKHKTPKAIWDALKARHLGEEKVQQARLQTLISELDLLHMKEDETIDTFTGKLTTLVNKAASLGHEIKDQNLVRKLLNAVPDRYLQIVASIEQYSDLNTMTFEEAIGRLKTYEERIKFKKGKQENNQEKLMFTRHEGRGKHFRGRGNRRNKFSHNKNHEKFRGERKEGEKPHNNFKGSNFDLSNVTCYKCNKKGHLENKCYAKTNTNMQSNLVEEDLEPTLLMAILEDPLVKEVEDQNVSLHEEVETQETNMIVYVGKHSRAPFPKKAKTKSTSPLDLIYGDLCGPITPPTPSGKKYIFLLVDDYSRYMWAYFLEKKDQAFDTFKEYKNTIEKELRTTLKMFRTDRGGEFTSNEFTQYCKDNGISRQLTAPYSPQQNGVVERRNRTIMSTTRLFLQKHYKILLHMKLLKEETKPRTSKSFRLHSVCKGNEQGSKAYRLFDPTTQRVCVSRDVKFKEDEAWDWKDYMSEHTNDEPEWIDFRIENLETTDEHHDLDIQPNDEDNNFPNDDDDYTISTTSSPSQSQTLHTPSTISSQVYSQVTPINSLRSTYQSDSGSTSTTASHSQYDHTPIRGFRTLNDLFENTKRLLLVEDEPKNYKEASTDQKWIEAMKVELDSINRNNTWELTTLPKGHKAIGLKWVFKTKKDANGNIVKHKARLEVFAPVARMETIRLLLAIAANNKWEVHHLDVKSAFLHGDLKEEVYVSQPEGFIKRENSGKVYRLIKALYGLRQAPRAWNIKLDNTLKSLDFKKCALEQAIYTKATKDSILLIGVYVDDLIITGTPKEEIDKFKAQMEDKFEMSDLGLLAYYLGIEVTQTRGGISIKQSAYATKILKEVGMSDCNETLIPMDPGTRLTKNTEGTMVNSTEYRSLIGCLRYLLHTRPDLSYPIGLLSRFMQEPKEQHMKAIRQVLHYVKGTKNYGITYKHNGGNEIQGFSDSSYGVNTHEGKGTTGIIFYYGDSPISWSTQKQATVALSSSESEFIAATAAATQALWLKRLLSRLTHSKEEKDLYPFITNLATFSVGFDFIADNIDAIMIQTPPPVLDTDGNIVRSGTNYYILPVVNDKGGGVTLAPRKDNPCPYDVAQDNNRQRNGLPMNFVPAYTFKEDMIRKSSDLNIRFAGAGKCIPTPVWRVEYDENGIGYVSSHGMVGLIPGRDSIRNWFKIEKFEKDYKIVYCPSVVTTFRPTCSDIGSTISKNGSRTLVFSKAPLKVKFKKA</sequence>